<reference evidence="1 2" key="1">
    <citation type="journal article" date="2022" name="ISME Commun">
        <title>Vulcanimicrobium alpinus gen. nov. sp. nov., the first cultivated representative of the candidate phylum 'Eremiobacterota', is a metabolically versatile aerobic anoxygenic phototroph.</title>
        <authorList>
            <person name="Yabe S."/>
            <person name="Muto K."/>
            <person name="Abe K."/>
            <person name="Yokota A."/>
            <person name="Staudigel H."/>
            <person name="Tebo B.M."/>
        </authorList>
    </citation>
    <scope>NUCLEOTIDE SEQUENCE [LARGE SCALE GENOMIC DNA]</scope>
    <source>
        <strain evidence="1 2">WC8-2</strain>
    </source>
</reference>
<proteinExistence type="predicted"/>
<dbReference type="AlphaFoldDB" id="A0AAN1XTD7"/>
<protein>
    <submittedName>
        <fullName evidence="1">Uncharacterized protein</fullName>
    </submittedName>
</protein>
<sequence length="80" mass="8494">MAPRFTAKEYVAELCACAARYVIVTVSVRLTYLRMPQSVLALPPPSVIASSDAKQRLLSNRIACGPSFGAATAIDPNVAL</sequence>
<keyword evidence="2" id="KW-1185">Reference proteome</keyword>
<evidence type="ECO:0000313" key="1">
    <source>
        <dbReference type="EMBL" id="BDE05284.1"/>
    </source>
</evidence>
<evidence type="ECO:0000313" key="2">
    <source>
        <dbReference type="Proteomes" id="UP001317532"/>
    </source>
</evidence>
<name>A0AAN1XTD7_UNVUL</name>
<dbReference type="Proteomes" id="UP001317532">
    <property type="component" value="Chromosome"/>
</dbReference>
<accession>A0AAN1XTD7</accession>
<organism evidence="1 2">
    <name type="scientific">Vulcanimicrobium alpinum</name>
    <dbReference type="NCBI Taxonomy" id="3016050"/>
    <lineage>
        <taxon>Bacteria</taxon>
        <taxon>Bacillati</taxon>
        <taxon>Vulcanimicrobiota</taxon>
        <taxon>Vulcanimicrobiia</taxon>
        <taxon>Vulcanimicrobiales</taxon>
        <taxon>Vulcanimicrobiaceae</taxon>
        <taxon>Vulcanimicrobium</taxon>
    </lineage>
</organism>
<dbReference type="EMBL" id="AP025523">
    <property type="protein sequence ID" value="BDE05284.1"/>
    <property type="molecule type" value="Genomic_DNA"/>
</dbReference>
<dbReference type="KEGG" id="vab:WPS_05600"/>
<gene>
    <name evidence="1" type="ORF">WPS_05600</name>
</gene>